<keyword evidence="1" id="KW-0472">Membrane</keyword>
<protein>
    <submittedName>
        <fullName evidence="4">Transmembrane protein</fullName>
    </submittedName>
</protein>
<evidence type="ECO:0000313" key="3">
    <source>
        <dbReference type="Proteomes" id="UP000050761"/>
    </source>
</evidence>
<proteinExistence type="predicted"/>
<dbReference type="Proteomes" id="UP000050761">
    <property type="component" value="Unassembled WGS sequence"/>
</dbReference>
<keyword evidence="1" id="KW-0812">Transmembrane</keyword>
<feature type="transmembrane region" description="Helical" evidence="1">
    <location>
        <begin position="33"/>
        <end position="57"/>
    </location>
</feature>
<keyword evidence="3" id="KW-1185">Reference proteome</keyword>
<dbReference type="EMBL" id="UZAH01029157">
    <property type="protein sequence ID" value="VDP04559.1"/>
    <property type="molecule type" value="Genomic_DNA"/>
</dbReference>
<keyword evidence="1" id="KW-1133">Transmembrane helix</keyword>
<evidence type="ECO:0000256" key="1">
    <source>
        <dbReference type="SAM" id="Phobius"/>
    </source>
</evidence>
<reference evidence="4" key="2">
    <citation type="submission" date="2019-09" db="UniProtKB">
        <authorList>
            <consortium name="WormBaseParasite"/>
        </authorList>
    </citation>
    <scope>IDENTIFICATION</scope>
</reference>
<sequence length="111" mass="12209">MEPISPILSFNSTLDEELSLFTESTAISDSWNWVLGIAFLVAAFVSGGLCVGIRALLRRHSAVVHAKKQAARAARRNNPVQSWEQSIYNKTMRRFSVVIAVPSPLALNQLA</sequence>
<evidence type="ECO:0000313" key="2">
    <source>
        <dbReference type="EMBL" id="VDP04559.1"/>
    </source>
</evidence>
<evidence type="ECO:0000313" key="4">
    <source>
        <dbReference type="WBParaSite" id="HPBE_0001598601-mRNA-1"/>
    </source>
</evidence>
<accession>A0A3P8DX21</accession>
<gene>
    <name evidence="2" type="ORF">HPBE_LOCUS15985</name>
</gene>
<organism evidence="3 4">
    <name type="scientific">Heligmosomoides polygyrus</name>
    <name type="common">Parasitic roundworm</name>
    <dbReference type="NCBI Taxonomy" id="6339"/>
    <lineage>
        <taxon>Eukaryota</taxon>
        <taxon>Metazoa</taxon>
        <taxon>Ecdysozoa</taxon>
        <taxon>Nematoda</taxon>
        <taxon>Chromadorea</taxon>
        <taxon>Rhabditida</taxon>
        <taxon>Rhabditina</taxon>
        <taxon>Rhabditomorpha</taxon>
        <taxon>Strongyloidea</taxon>
        <taxon>Heligmosomidae</taxon>
        <taxon>Heligmosomoides</taxon>
    </lineage>
</organism>
<name>A0A183G3K1_HELPZ</name>
<dbReference type="AlphaFoldDB" id="A0A183G3K1"/>
<accession>A0A183G3K1</accession>
<reference evidence="2 3" key="1">
    <citation type="submission" date="2018-11" db="EMBL/GenBank/DDBJ databases">
        <authorList>
            <consortium name="Pathogen Informatics"/>
        </authorList>
    </citation>
    <scope>NUCLEOTIDE SEQUENCE [LARGE SCALE GENOMIC DNA]</scope>
</reference>
<dbReference type="WBParaSite" id="HPBE_0001598601-mRNA-1">
    <property type="protein sequence ID" value="HPBE_0001598601-mRNA-1"/>
    <property type="gene ID" value="HPBE_0001598601"/>
</dbReference>